<organism evidence="6">
    <name type="scientific">Tetraselmis sp. GSL018</name>
    <dbReference type="NCBI Taxonomy" id="582737"/>
    <lineage>
        <taxon>Eukaryota</taxon>
        <taxon>Viridiplantae</taxon>
        <taxon>Chlorophyta</taxon>
        <taxon>core chlorophytes</taxon>
        <taxon>Chlorodendrophyceae</taxon>
        <taxon>Chlorodendrales</taxon>
        <taxon>Chlorodendraceae</taxon>
        <taxon>Tetraselmis</taxon>
    </lineage>
</organism>
<evidence type="ECO:0000256" key="3">
    <source>
        <dbReference type="ARBA" id="ARBA00022801"/>
    </source>
</evidence>
<evidence type="ECO:0000256" key="1">
    <source>
        <dbReference type="ARBA" id="ARBA00005290"/>
    </source>
</evidence>
<dbReference type="GO" id="GO:0005525">
    <property type="term" value="F:GTP binding"/>
    <property type="evidence" value="ECO:0007669"/>
    <property type="project" value="UniProtKB-KW"/>
</dbReference>
<gene>
    <name evidence="6" type="ORF">TSPGSL018_31138</name>
</gene>
<dbReference type="InterPro" id="IPR004130">
    <property type="entry name" value="Gpn"/>
</dbReference>
<accession>A0A061RP17</accession>
<dbReference type="Gene3D" id="3.40.50.300">
    <property type="entry name" value="P-loop containing nucleotide triphosphate hydrolases"/>
    <property type="match status" value="1"/>
</dbReference>
<dbReference type="GO" id="GO:0005737">
    <property type="term" value="C:cytoplasm"/>
    <property type="evidence" value="ECO:0007669"/>
    <property type="project" value="TreeGrafter"/>
</dbReference>
<dbReference type="PANTHER" id="PTHR21231:SF3">
    <property type="entry name" value="GPN-LOOP GTPASE 2"/>
    <property type="match status" value="1"/>
</dbReference>
<dbReference type="InterPro" id="IPR027417">
    <property type="entry name" value="P-loop_NTPase"/>
</dbReference>
<reference evidence="6" key="1">
    <citation type="submission" date="2014-05" db="EMBL/GenBank/DDBJ databases">
        <title>The transcriptome of the halophilic microalga Tetraselmis sp. GSL018 isolated from the Great Salt Lake, Utah.</title>
        <authorList>
            <person name="Jinkerson R.E."/>
            <person name="D'Adamo S."/>
            <person name="Posewitz M.C."/>
        </authorList>
    </citation>
    <scope>NUCLEOTIDE SEQUENCE</scope>
    <source>
        <strain evidence="6">GSL018</strain>
    </source>
</reference>
<dbReference type="AlphaFoldDB" id="A0A061RP17"/>
<dbReference type="PANTHER" id="PTHR21231">
    <property type="entry name" value="XPA-BINDING PROTEIN 1-RELATED"/>
    <property type="match status" value="1"/>
</dbReference>
<name>A0A061RP17_9CHLO</name>
<proteinExistence type="inferred from homology"/>
<evidence type="ECO:0000313" key="6">
    <source>
        <dbReference type="EMBL" id="JAC72519.1"/>
    </source>
</evidence>
<comment type="subunit">
    <text evidence="5">Binds to RNA polymerase II (RNAPII).</text>
</comment>
<keyword evidence="3 5" id="KW-0378">Hydrolase</keyword>
<keyword evidence="2 5" id="KW-0547">Nucleotide-binding</keyword>
<keyword evidence="4 5" id="KW-0342">GTP-binding</keyword>
<evidence type="ECO:0000256" key="2">
    <source>
        <dbReference type="ARBA" id="ARBA00022741"/>
    </source>
</evidence>
<feature type="non-terminal residue" evidence="6">
    <location>
        <position position="1"/>
    </location>
</feature>
<dbReference type="FunFam" id="3.40.50.300:FF:000338">
    <property type="entry name" value="GPN-loop GTPase 2"/>
    <property type="match status" value="1"/>
</dbReference>
<dbReference type="CDD" id="cd17871">
    <property type="entry name" value="GPN2"/>
    <property type="match status" value="1"/>
</dbReference>
<sequence length="312" mass="34366">LHSAGRKLVLVERLSSTAMPFGQLVIGPPGSGKTTYCCGIEQYLEALGRKVAVVNLDPANDPAGYEAAVDIQDLVSLEVVQDELHLGPNGAFIYSLEFLAKNVDWLKEKLEPLESSDTYVLFDLPGQVELFSVHGALKAIVEQLTRRRGWRLAAVHLVDAHLCTDPAKYMSALAVSLSTMLHLELPHINVLSKMDLLETYGELPLPLEFFTEGQDLRMLADHMAASGGRFGQRYKKLTQGICETIEDFGLVHFIPLAIEDKDLVHRVLTEVDKANGYAFAHADGNNPYPQIASKELTPRAADDVSDKYLSHS</sequence>
<evidence type="ECO:0000256" key="5">
    <source>
        <dbReference type="RuleBase" id="RU365059"/>
    </source>
</evidence>
<protein>
    <recommendedName>
        <fullName evidence="5">GPN-loop GTPase 2</fullName>
    </recommendedName>
</protein>
<dbReference type="InterPro" id="IPR030231">
    <property type="entry name" value="Gpn2"/>
</dbReference>
<dbReference type="EMBL" id="GBEZ01013467">
    <property type="protein sequence ID" value="JAC72519.1"/>
    <property type="molecule type" value="Transcribed_RNA"/>
</dbReference>
<dbReference type="SUPFAM" id="SSF52540">
    <property type="entry name" value="P-loop containing nucleoside triphosphate hydrolases"/>
    <property type="match status" value="1"/>
</dbReference>
<comment type="function">
    <text evidence="5">Small GTPase required for proper localization of RNA polymerase II and III (RNAPII and RNAPIII). May act at an RNAP assembly step prior to nuclear import.</text>
</comment>
<dbReference type="GO" id="GO:0003924">
    <property type="term" value="F:GTPase activity"/>
    <property type="evidence" value="ECO:0007669"/>
    <property type="project" value="TreeGrafter"/>
</dbReference>
<dbReference type="Pfam" id="PF03029">
    <property type="entry name" value="ATP_bind_1"/>
    <property type="match status" value="1"/>
</dbReference>
<evidence type="ECO:0000256" key="4">
    <source>
        <dbReference type="ARBA" id="ARBA00023134"/>
    </source>
</evidence>
<comment type="similarity">
    <text evidence="1 5">Belongs to the GPN-loop GTPase family.</text>
</comment>